<sequence length="75" mass="7925">MHQPPDYARRRIVIVALGALSLFAAGREAPVLRGISISVDERLATHVQADWAPPLDLAIAGVGRATAALATLLSR</sequence>
<protein>
    <submittedName>
        <fullName evidence="1">Uncharacterized protein</fullName>
    </submittedName>
</protein>
<accession>A0A2W5REL4</accession>
<reference evidence="1 2" key="1">
    <citation type="submission" date="2017-08" db="EMBL/GenBank/DDBJ databases">
        <title>Infants hospitalized years apart are colonized by the same room-sourced microbial strains.</title>
        <authorList>
            <person name="Brooks B."/>
            <person name="Olm M.R."/>
            <person name="Firek B.A."/>
            <person name="Baker R."/>
            <person name="Thomas B.C."/>
            <person name="Morowitz M.J."/>
            <person name="Banfield J.F."/>
        </authorList>
    </citation>
    <scope>NUCLEOTIDE SEQUENCE [LARGE SCALE GENOMIC DNA]</scope>
    <source>
        <strain evidence="1">S2_005_001_R1_22</strain>
    </source>
</reference>
<comment type="caution">
    <text evidence="1">The sequence shown here is derived from an EMBL/GenBank/DDBJ whole genome shotgun (WGS) entry which is preliminary data.</text>
</comment>
<dbReference type="Proteomes" id="UP000249229">
    <property type="component" value="Unassembled WGS sequence"/>
</dbReference>
<proteinExistence type="predicted"/>
<name>A0A2W5REL4_9SPHN</name>
<organism evidence="1 2">
    <name type="scientific">Sphingomonas taxi</name>
    <dbReference type="NCBI Taxonomy" id="1549858"/>
    <lineage>
        <taxon>Bacteria</taxon>
        <taxon>Pseudomonadati</taxon>
        <taxon>Pseudomonadota</taxon>
        <taxon>Alphaproteobacteria</taxon>
        <taxon>Sphingomonadales</taxon>
        <taxon>Sphingomonadaceae</taxon>
        <taxon>Sphingomonas</taxon>
    </lineage>
</organism>
<evidence type="ECO:0000313" key="1">
    <source>
        <dbReference type="EMBL" id="PZQ61770.1"/>
    </source>
</evidence>
<gene>
    <name evidence="1" type="ORF">DI544_03865</name>
</gene>
<evidence type="ECO:0000313" key="2">
    <source>
        <dbReference type="Proteomes" id="UP000249229"/>
    </source>
</evidence>
<dbReference type="EMBL" id="QFQI01000002">
    <property type="protein sequence ID" value="PZQ61770.1"/>
    <property type="molecule type" value="Genomic_DNA"/>
</dbReference>
<dbReference type="AlphaFoldDB" id="A0A2W5REL4"/>